<gene>
    <name evidence="2" type="ORF">BC643_3240</name>
</gene>
<keyword evidence="1" id="KW-0732">Signal</keyword>
<evidence type="ECO:0000256" key="1">
    <source>
        <dbReference type="SAM" id="SignalP"/>
    </source>
</evidence>
<evidence type="ECO:0000313" key="3">
    <source>
        <dbReference type="Proteomes" id="UP000283387"/>
    </source>
</evidence>
<keyword evidence="3" id="KW-1185">Reference proteome</keyword>
<dbReference type="EMBL" id="RAPN01000001">
    <property type="protein sequence ID" value="RKD92863.1"/>
    <property type="molecule type" value="Genomic_DNA"/>
</dbReference>
<dbReference type="AlphaFoldDB" id="A0A419WBM5"/>
<accession>A0A419WBM5</accession>
<reference evidence="2 3" key="1">
    <citation type="submission" date="2018-09" db="EMBL/GenBank/DDBJ databases">
        <title>Genomic Encyclopedia of Archaeal and Bacterial Type Strains, Phase II (KMG-II): from individual species to whole genera.</title>
        <authorList>
            <person name="Goeker M."/>
        </authorList>
    </citation>
    <scope>NUCLEOTIDE SEQUENCE [LARGE SCALE GENOMIC DNA]</scope>
    <source>
        <strain evidence="2 3">DSM 27148</strain>
    </source>
</reference>
<dbReference type="OrthoDB" id="2479977at2"/>
<feature type="signal peptide" evidence="1">
    <location>
        <begin position="1"/>
        <end position="19"/>
    </location>
</feature>
<evidence type="ECO:0000313" key="2">
    <source>
        <dbReference type="EMBL" id="RKD92863.1"/>
    </source>
</evidence>
<name>A0A419WBM5_9BACT</name>
<dbReference type="Proteomes" id="UP000283387">
    <property type="component" value="Unassembled WGS sequence"/>
</dbReference>
<proteinExistence type="predicted"/>
<sequence length="336" mass="38829">MNRLVGILLIMVSTLLFFACQKEDQDDQPSLDLENSVSLRINNYYNSYVAENDDHFYYGTLNPGELHLFRLHIQRGMTYQVASTQPGVNSSVIAMTLLDSEQDTIAESYRSGSYSNLSFTAENDSSLYVAVYLKASFSETIDYRLYFESLTPRTMQIADNEWEYIGDWQATGPKALTYTNCDIRQFRWLRLQTNGEEQLKVSFTLKLPERLILPSIGFICDGSYDRARLYDYKEILPLIGTFFNIENNEDYKVYSLSENSSNPYIHGTFDIPIDAKNGVKLTMNYEKIENEDYCSVYINDSLVSTSTTGPLWYVYLVMEDWDYDTFVIEDLSVEKN</sequence>
<dbReference type="Gene3D" id="2.60.120.380">
    <property type="match status" value="1"/>
</dbReference>
<dbReference type="RefSeq" id="WP_120274034.1">
    <property type="nucleotide sequence ID" value="NZ_RAPN01000001.1"/>
</dbReference>
<feature type="chain" id="PRO_5019498334" evidence="1">
    <location>
        <begin position="20"/>
        <end position="336"/>
    </location>
</feature>
<protein>
    <submittedName>
        <fullName evidence="2">Uncharacterized protein</fullName>
    </submittedName>
</protein>
<dbReference type="PROSITE" id="PS51257">
    <property type="entry name" value="PROKAR_LIPOPROTEIN"/>
    <property type="match status" value="1"/>
</dbReference>
<organism evidence="2 3">
    <name type="scientific">Mangrovibacterium diazotrophicum</name>
    <dbReference type="NCBI Taxonomy" id="1261403"/>
    <lineage>
        <taxon>Bacteria</taxon>
        <taxon>Pseudomonadati</taxon>
        <taxon>Bacteroidota</taxon>
        <taxon>Bacteroidia</taxon>
        <taxon>Marinilabiliales</taxon>
        <taxon>Prolixibacteraceae</taxon>
        <taxon>Mangrovibacterium</taxon>
    </lineage>
</organism>
<comment type="caution">
    <text evidence="2">The sequence shown here is derived from an EMBL/GenBank/DDBJ whole genome shotgun (WGS) entry which is preliminary data.</text>
</comment>